<dbReference type="PANTHER" id="PTHR43132">
    <property type="entry name" value="ARSENICAL RESISTANCE OPERON REPRESSOR ARSR-RELATED"/>
    <property type="match status" value="1"/>
</dbReference>
<dbReference type="Pfam" id="PF01022">
    <property type="entry name" value="HTH_5"/>
    <property type="match status" value="1"/>
</dbReference>
<evidence type="ECO:0000313" key="6">
    <source>
        <dbReference type="EMBL" id="AWT43851.1"/>
    </source>
</evidence>
<dbReference type="KEGG" id="sact:DMT42_17050"/>
<keyword evidence="3" id="KW-0804">Transcription</keyword>
<evidence type="ECO:0000259" key="5">
    <source>
        <dbReference type="PROSITE" id="PS50987"/>
    </source>
</evidence>
<dbReference type="InterPro" id="IPR051011">
    <property type="entry name" value="Metal_resp_trans_reg"/>
</dbReference>
<dbReference type="Proteomes" id="UP000247634">
    <property type="component" value="Chromosome"/>
</dbReference>
<protein>
    <submittedName>
        <fullName evidence="6">Transcriptional regulator</fullName>
    </submittedName>
</protein>
<proteinExistence type="predicted"/>
<dbReference type="RefSeq" id="WP_110628763.1">
    <property type="nucleotide sequence ID" value="NZ_CP029788.1"/>
</dbReference>
<dbReference type="OrthoDB" id="3460651at2"/>
<evidence type="ECO:0000313" key="7">
    <source>
        <dbReference type="Proteomes" id="UP000247634"/>
    </source>
</evidence>
<feature type="region of interest" description="Disordered" evidence="4">
    <location>
        <begin position="320"/>
        <end position="383"/>
    </location>
</feature>
<dbReference type="InterPro" id="IPR011991">
    <property type="entry name" value="ArsR-like_HTH"/>
</dbReference>
<accession>A0A2U9P3U8</accession>
<dbReference type="SUPFAM" id="SSF46785">
    <property type="entry name" value="Winged helix' DNA-binding domain"/>
    <property type="match status" value="1"/>
</dbReference>
<evidence type="ECO:0000256" key="3">
    <source>
        <dbReference type="ARBA" id="ARBA00023163"/>
    </source>
</evidence>
<feature type="domain" description="HTH arsR-type" evidence="5">
    <location>
        <begin position="235"/>
        <end position="329"/>
    </location>
</feature>
<gene>
    <name evidence="6" type="ORF">DMT42_17050</name>
</gene>
<evidence type="ECO:0000256" key="4">
    <source>
        <dbReference type="SAM" id="MobiDB-lite"/>
    </source>
</evidence>
<evidence type="ECO:0000256" key="1">
    <source>
        <dbReference type="ARBA" id="ARBA00023015"/>
    </source>
</evidence>
<dbReference type="Gene3D" id="1.10.10.10">
    <property type="entry name" value="Winged helix-like DNA-binding domain superfamily/Winged helix DNA-binding domain"/>
    <property type="match status" value="1"/>
</dbReference>
<dbReference type="SMART" id="SM00418">
    <property type="entry name" value="HTH_ARSR"/>
    <property type="match status" value="1"/>
</dbReference>
<feature type="compositionally biased region" description="Low complexity" evidence="4">
    <location>
        <begin position="332"/>
        <end position="369"/>
    </location>
</feature>
<organism evidence="6 7">
    <name type="scientific">Streptomyces actuosus</name>
    <dbReference type="NCBI Taxonomy" id="1885"/>
    <lineage>
        <taxon>Bacteria</taxon>
        <taxon>Bacillati</taxon>
        <taxon>Actinomycetota</taxon>
        <taxon>Actinomycetes</taxon>
        <taxon>Kitasatosporales</taxon>
        <taxon>Streptomycetaceae</taxon>
        <taxon>Streptomyces</taxon>
    </lineage>
</organism>
<dbReference type="EMBL" id="CP029788">
    <property type="protein sequence ID" value="AWT43851.1"/>
    <property type="molecule type" value="Genomic_DNA"/>
</dbReference>
<reference evidence="6 7" key="1">
    <citation type="submission" date="2018-06" db="EMBL/GenBank/DDBJ databases">
        <title>The complete genome sequence of a nosiheptide producer Streptomyces actuosus ATCC 25421: deducing the ability of producing a new class III lantibiotics.</title>
        <authorList>
            <person name="Liu W."/>
            <person name="Sun F."/>
            <person name="Hu Y."/>
        </authorList>
    </citation>
    <scope>NUCLEOTIDE SEQUENCE [LARGE SCALE GENOMIC DNA]</scope>
    <source>
        <strain evidence="6 7">ATCC 25421</strain>
    </source>
</reference>
<dbReference type="PANTHER" id="PTHR43132:SF6">
    <property type="entry name" value="HTH-TYPE TRANSCRIPTIONAL REPRESSOR CZRA"/>
    <property type="match status" value="1"/>
</dbReference>
<sequence length="383" mass="40525">MGWWQINAETLARSRFLISPLAETFACLKLLHAGTGAHPGEQEWLRLHRPAYLALLAADPLTARLVRAGLGRDWIADFLTPTPRDGETFADGVARIRAADPAAARAHLRVSLAGPLPAVLERDDLPERAAALLEWVWEQTVRPTWDRRRRVLEADVVARTAQAGRAGWAAVLDSLRPGTRWLGESRWQINLHEYPPREVADAELLLVPVTPQTGWVSWEEPSRYAVVYACAGALAGDPARTPVSAALSALLGPGRARVLVLLRTPLSTTQLVALTGQGLGSVGRHLRVLLDAGLVERGRAGRSVLYARTAAGNVLVEAAEGTTEAAERTTRAAEGTSGAAEVTATAAQGTATAAADGAARTAADGSAHAPADGSARERPAPGS</sequence>
<evidence type="ECO:0000256" key="2">
    <source>
        <dbReference type="ARBA" id="ARBA00023125"/>
    </source>
</evidence>
<dbReference type="InterPro" id="IPR036388">
    <property type="entry name" value="WH-like_DNA-bd_sf"/>
</dbReference>
<keyword evidence="7" id="KW-1185">Reference proteome</keyword>
<dbReference type="PROSITE" id="PS50987">
    <property type="entry name" value="HTH_ARSR_2"/>
    <property type="match status" value="1"/>
</dbReference>
<name>A0A2U9P3U8_STRAS</name>
<dbReference type="GO" id="GO:0003700">
    <property type="term" value="F:DNA-binding transcription factor activity"/>
    <property type="evidence" value="ECO:0007669"/>
    <property type="project" value="InterPro"/>
</dbReference>
<dbReference type="InterPro" id="IPR036390">
    <property type="entry name" value="WH_DNA-bd_sf"/>
</dbReference>
<feature type="compositionally biased region" description="Basic and acidic residues" evidence="4">
    <location>
        <begin position="374"/>
        <end position="383"/>
    </location>
</feature>
<keyword evidence="2" id="KW-0238">DNA-binding</keyword>
<dbReference type="InterPro" id="IPR001845">
    <property type="entry name" value="HTH_ArsR_DNA-bd_dom"/>
</dbReference>
<dbReference type="CDD" id="cd00090">
    <property type="entry name" value="HTH_ARSR"/>
    <property type="match status" value="1"/>
</dbReference>
<keyword evidence="1" id="KW-0805">Transcription regulation</keyword>
<dbReference type="GO" id="GO:0003677">
    <property type="term" value="F:DNA binding"/>
    <property type="evidence" value="ECO:0007669"/>
    <property type="project" value="UniProtKB-KW"/>
</dbReference>
<dbReference type="AlphaFoldDB" id="A0A2U9P3U8"/>